<feature type="region of interest" description="Disordered" evidence="1">
    <location>
        <begin position="22"/>
        <end position="57"/>
    </location>
</feature>
<name>A0A6J4TQ32_9BACT</name>
<evidence type="ECO:0000313" key="2">
    <source>
        <dbReference type="EMBL" id="CAA9529635.1"/>
    </source>
</evidence>
<accession>A0A6J4TQ32</accession>
<feature type="compositionally biased region" description="Basic and acidic residues" evidence="1">
    <location>
        <begin position="48"/>
        <end position="57"/>
    </location>
</feature>
<organism evidence="2">
    <name type="scientific">uncultured Thermomicrobiales bacterium</name>
    <dbReference type="NCBI Taxonomy" id="1645740"/>
    <lineage>
        <taxon>Bacteria</taxon>
        <taxon>Pseudomonadati</taxon>
        <taxon>Thermomicrobiota</taxon>
        <taxon>Thermomicrobia</taxon>
        <taxon>Thermomicrobiales</taxon>
        <taxon>environmental samples</taxon>
    </lineage>
</organism>
<evidence type="ECO:0000256" key="1">
    <source>
        <dbReference type="SAM" id="MobiDB-lite"/>
    </source>
</evidence>
<proteinExistence type="predicted"/>
<dbReference type="AlphaFoldDB" id="A0A6J4TQ32"/>
<protein>
    <submittedName>
        <fullName evidence="2">Uncharacterized protein</fullName>
    </submittedName>
</protein>
<gene>
    <name evidence="2" type="ORF">AVDCRST_MAG73-812</name>
</gene>
<sequence length="84" mass="8954">MGDNEQDLRVYGHALAEVEGHGYTRPLQDAPAGDGDGETPVIEGRYGPARDADAETPEVEGRLFRAGGEAADAEALLMARDKEK</sequence>
<dbReference type="EMBL" id="CADCWE010000046">
    <property type="protein sequence ID" value="CAA9529635.1"/>
    <property type="molecule type" value="Genomic_DNA"/>
</dbReference>
<reference evidence="2" key="1">
    <citation type="submission" date="2020-02" db="EMBL/GenBank/DDBJ databases">
        <authorList>
            <person name="Meier V. D."/>
        </authorList>
    </citation>
    <scope>NUCLEOTIDE SEQUENCE</scope>
    <source>
        <strain evidence="2">AVDCRST_MAG73</strain>
    </source>
</reference>